<feature type="domain" description="HTH cro/C1-type" evidence="1">
    <location>
        <begin position="16"/>
        <end position="87"/>
    </location>
</feature>
<dbReference type="GO" id="GO:0003677">
    <property type="term" value="F:DNA binding"/>
    <property type="evidence" value="ECO:0007669"/>
    <property type="project" value="InterPro"/>
</dbReference>
<keyword evidence="3" id="KW-1185">Reference proteome</keyword>
<dbReference type="InterPro" id="IPR010982">
    <property type="entry name" value="Lambda_DNA-bd_dom_sf"/>
</dbReference>
<dbReference type="CDD" id="cd00093">
    <property type="entry name" value="HTH_XRE"/>
    <property type="match status" value="1"/>
</dbReference>
<protein>
    <submittedName>
        <fullName evidence="2">Helix-turn-helix domain protein</fullName>
    </submittedName>
</protein>
<dbReference type="InterPro" id="IPR041413">
    <property type="entry name" value="MLTR_LBD"/>
</dbReference>
<dbReference type="PANTHER" id="PTHR35010:SF2">
    <property type="entry name" value="BLL4672 PROTEIN"/>
    <property type="match status" value="1"/>
</dbReference>
<dbReference type="PANTHER" id="PTHR35010">
    <property type="entry name" value="BLL4672 PROTEIN-RELATED"/>
    <property type="match status" value="1"/>
</dbReference>
<gene>
    <name evidence="2" type="ordered locus">Rvan_0295</name>
</gene>
<dbReference type="RefSeq" id="WP_013417991.1">
    <property type="nucleotide sequence ID" value="NC_014664.1"/>
</dbReference>
<dbReference type="Proteomes" id="UP000001399">
    <property type="component" value="Chromosome"/>
</dbReference>
<organism evidence="2 3">
    <name type="scientific">Rhodomicrobium vannielii (strain ATCC 17100 / DSM 162 / LMG 4299 / NCIMB 10020 / ATH 3.1.1)</name>
    <dbReference type="NCBI Taxonomy" id="648757"/>
    <lineage>
        <taxon>Bacteria</taxon>
        <taxon>Pseudomonadati</taxon>
        <taxon>Pseudomonadota</taxon>
        <taxon>Alphaproteobacteria</taxon>
        <taxon>Hyphomicrobiales</taxon>
        <taxon>Hyphomicrobiaceae</taxon>
        <taxon>Rhodomicrobium</taxon>
    </lineage>
</organism>
<evidence type="ECO:0000313" key="2">
    <source>
        <dbReference type="EMBL" id="ADP69584.1"/>
    </source>
</evidence>
<dbReference type="Pfam" id="PF13560">
    <property type="entry name" value="HTH_31"/>
    <property type="match status" value="1"/>
</dbReference>
<name>E3I719_RHOVT</name>
<dbReference type="KEGG" id="rva:Rvan_0295"/>
<dbReference type="SMART" id="SM00530">
    <property type="entry name" value="HTH_XRE"/>
    <property type="match status" value="1"/>
</dbReference>
<dbReference type="OrthoDB" id="5346389at2"/>
<dbReference type="AlphaFoldDB" id="E3I719"/>
<dbReference type="EMBL" id="CP002292">
    <property type="protein sequence ID" value="ADP69584.1"/>
    <property type="molecule type" value="Genomic_DNA"/>
</dbReference>
<dbReference type="STRING" id="648757.Rvan_0295"/>
<dbReference type="eggNOG" id="COG1396">
    <property type="taxonomic scope" value="Bacteria"/>
</dbReference>
<dbReference type="HOGENOM" id="CLU_057862_2_0_5"/>
<accession>E3I719</accession>
<dbReference type="InterPro" id="IPR001387">
    <property type="entry name" value="Cro/C1-type_HTH"/>
</dbReference>
<reference evidence="3" key="1">
    <citation type="journal article" date="2011" name="J. Bacteriol.">
        <title>Genome sequences of eight morphologically diverse alphaproteobacteria.</title>
        <authorList>
            <consortium name="US DOE Joint Genome Institute"/>
            <person name="Brown P.J."/>
            <person name="Kysela D.T."/>
            <person name="Buechlein A."/>
            <person name="Hemmerich C."/>
            <person name="Brun Y.V."/>
        </authorList>
    </citation>
    <scope>NUCLEOTIDE SEQUENCE [LARGE SCALE GENOMIC DNA]</scope>
    <source>
        <strain evidence="3">ATCC 17100 / ATH 3.1.1 / DSM 162 / LMG 4299</strain>
    </source>
</reference>
<sequence>MSLAHAGYDRRPLGDFLQSRRGRLNPAECGFPAGRRRTSGLRREEVAQLAGVSVTWYTWLEQGREIQVSTQTLEGIARALRLDRAEREHLFLLAQGRPPAMAEWRPREITAALQRMLDGLTYSPAYIRTKRWDIVGWNRAVALTFADYGAMEPHERNSIRLVFAHPAWRTLMVDWEADAKKALAIFRADFARAGNDPRFLELVDELDRLSPEFHQWWPRHDVRNHGEGVKAVRHPKVGLMSLEYTAFIVESDPDLRMVVYTPAPGSDTADKIARLVDGG</sequence>
<dbReference type="Pfam" id="PF17765">
    <property type="entry name" value="MLTR_LBD"/>
    <property type="match status" value="1"/>
</dbReference>
<dbReference type="SUPFAM" id="SSF47413">
    <property type="entry name" value="lambda repressor-like DNA-binding domains"/>
    <property type="match status" value="1"/>
</dbReference>
<evidence type="ECO:0000259" key="1">
    <source>
        <dbReference type="SMART" id="SM00530"/>
    </source>
</evidence>
<dbReference type="Gene3D" id="1.10.260.40">
    <property type="entry name" value="lambda repressor-like DNA-binding domains"/>
    <property type="match status" value="1"/>
</dbReference>
<proteinExistence type="predicted"/>
<evidence type="ECO:0000313" key="3">
    <source>
        <dbReference type="Proteomes" id="UP000001399"/>
    </source>
</evidence>
<dbReference type="Gene3D" id="3.30.450.180">
    <property type="match status" value="1"/>
</dbReference>